<dbReference type="Gene3D" id="3.30.30.80">
    <property type="entry name" value="probable RNA-binding protein from clostridium symbiosum atcc 14940"/>
    <property type="match status" value="1"/>
</dbReference>
<dbReference type="Pfam" id="PF14804">
    <property type="entry name" value="Jag_N"/>
    <property type="match status" value="1"/>
</dbReference>
<dbReference type="InterPro" id="IPR032782">
    <property type="entry name" value="KhpB_N"/>
</dbReference>
<dbReference type="Proteomes" id="UP001321445">
    <property type="component" value="Chromosome"/>
</dbReference>
<keyword evidence="4" id="KW-1185">Reference proteome</keyword>
<feature type="domain" description="RNA-binding protein KhpB N-terminal" evidence="2">
    <location>
        <begin position="3"/>
        <end position="54"/>
    </location>
</feature>
<dbReference type="Pfam" id="PF18472">
    <property type="entry name" value="HP1451_C"/>
    <property type="match status" value="1"/>
</dbReference>
<feature type="compositionally biased region" description="Polar residues" evidence="1">
    <location>
        <begin position="102"/>
        <end position="112"/>
    </location>
</feature>
<feature type="region of interest" description="Disordered" evidence="1">
    <location>
        <begin position="88"/>
        <end position="119"/>
    </location>
</feature>
<evidence type="ECO:0000259" key="2">
    <source>
        <dbReference type="SMART" id="SM01245"/>
    </source>
</evidence>
<dbReference type="PANTHER" id="PTHR35800:SF1">
    <property type="entry name" value="RNA-BINDING PROTEIN KHPB"/>
    <property type="match status" value="1"/>
</dbReference>
<protein>
    <recommendedName>
        <fullName evidence="2">RNA-binding protein KhpB N-terminal domain-containing protein</fullName>
    </recommendedName>
</protein>
<dbReference type="RefSeq" id="WP_286337265.1">
    <property type="nucleotide sequence ID" value="NZ_AP027370.1"/>
</dbReference>
<evidence type="ECO:0000256" key="1">
    <source>
        <dbReference type="SAM" id="MobiDB-lite"/>
    </source>
</evidence>
<proteinExistence type="predicted"/>
<sequence length="290" mass="32885">MKKFEAPTLEEAYAEAAKAFSCSITELDIQIVQNPSKGFLGFGRKSAIIVAACSKEVQEKSDILESSAELSKVEAEENREEVGALSKVEEPSESVMEETIQPAESQIASSGESKPEERSLQKEDEIFDNFYTESPDIHTVAVEVEHEINGLFASACFDIEPIRVSAYDEETLLIEFNGADAALLIGKEGYRYKALAYLLYNWIHGKYGYKLRLEIAEFLKNQEVMIENYLQPIVERVENEGRGQTKVLDGILVQIALKRLREFFPDKYVAVRTNREGGRYIIINEFMERR</sequence>
<gene>
    <name evidence="3" type="ORF">HCR_03660</name>
</gene>
<reference evidence="3 4" key="1">
    <citation type="submission" date="2023-03" db="EMBL/GenBank/DDBJ databases">
        <title>Description of Hydrogenimonas sp. ISO32.</title>
        <authorList>
            <person name="Mino S."/>
            <person name="Fukazawa S."/>
            <person name="Sawabe T."/>
        </authorList>
    </citation>
    <scope>NUCLEOTIDE SEQUENCE [LARGE SCALE GENOMIC DNA]</scope>
    <source>
        <strain evidence="3 4">ISO32</strain>
    </source>
</reference>
<dbReference type="InterPro" id="IPR040977">
    <property type="entry name" value="HP1451_C"/>
</dbReference>
<dbReference type="EMBL" id="AP027370">
    <property type="protein sequence ID" value="BDY12054.1"/>
    <property type="molecule type" value="Genomic_DNA"/>
</dbReference>
<dbReference type="InterPro" id="IPR039247">
    <property type="entry name" value="KhpB"/>
</dbReference>
<dbReference type="Gene3D" id="3.30.300.20">
    <property type="match status" value="1"/>
</dbReference>
<name>A0ABM8FKZ4_9BACT</name>
<dbReference type="PANTHER" id="PTHR35800">
    <property type="entry name" value="PROTEIN JAG"/>
    <property type="match status" value="1"/>
</dbReference>
<dbReference type="InterPro" id="IPR038247">
    <property type="entry name" value="Jag_N_dom_sf"/>
</dbReference>
<dbReference type="InterPro" id="IPR015946">
    <property type="entry name" value="KH_dom-like_a/b"/>
</dbReference>
<evidence type="ECO:0000313" key="3">
    <source>
        <dbReference type="EMBL" id="BDY12054.1"/>
    </source>
</evidence>
<dbReference type="Gene3D" id="3.30.1370.180">
    <property type="match status" value="1"/>
</dbReference>
<accession>A0ABM8FKZ4</accession>
<evidence type="ECO:0000313" key="4">
    <source>
        <dbReference type="Proteomes" id="UP001321445"/>
    </source>
</evidence>
<organism evidence="3 4">
    <name type="scientific">Hydrogenimonas cancrithermarum</name>
    <dbReference type="NCBI Taxonomy" id="2993563"/>
    <lineage>
        <taxon>Bacteria</taxon>
        <taxon>Pseudomonadati</taxon>
        <taxon>Campylobacterota</taxon>
        <taxon>Epsilonproteobacteria</taxon>
        <taxon>Campylobacterales</taxon>
        <taxon>Hydrogenimonadaceae</taxon>
        <taxon>Hydrogenimonas</taxon>
    </lineage>
</organism>
<dbReference type="SMART" id="SM01245">
    <property type="entry name" value="Jag_N"/>
    <property type="match status" value="1"/>
</dbReference>